<keyword evidence="1" id="KW-1133">Transmembrane helix</keyword>
<feature type="non-terminal residue" evidence="3">
    <location>
        <position position="165"/>
    </location>
</feature>
<keyword evidence="1" id="KW-0812">Transmembrane</keyword>
<keyword evidence="1" id="KW-0472">Membrane</keyword>
<reference evidence="3 4" key="1">
    <citation type="submission" date="2024-04" db="EMBL/GenBank/DDBJ databases">
        <authorList>
            <person name="Rising A."/>
            <person name="Reimegard J."/>
            <person name="Sonavane S."/>
            <person name="Akerstrom W."/>
            <person name="Nylinder S."/>
            <person name="Hedman E."/>
            <person name="Kallberg Y."/>
        </authorList>
    </citation>
    <scope>NUCLEOTIDE SEQUENCE [LARGE SCALE GENOMIC DNA]</scope>
</reference>
<name>A0AAV1ZWF8_9ARAC</name>
<evidence type="ECO:0000313" key="4">
    <source>
        <dbReference type="Proteomes" id="UP001497382"/>
    </source>
</evidence>
<dbReference type="AlphaFoldDB" id="A0AAV1ZWF8"/>
<feature type="transmembrane region" description="Helical" evidence="1">
    <location>
        <begin position="91"/>
        <end position="114"/>
    </location>
</feature>
<comment type="caution">
    <text evidence="3">The sequence shown here is derived from an EMBL/GenBank/DDBJ whole genome shotgun (WGS) entry which is preliminary data.</text>
</comment>
<dbReference type="SUPFAM" id="SSF57184">
    <property type="entry name" value="Growth factor receptor domain"/>
    <property type="match status" value="1"/>
</dbReference>
<organism evidence="3 4">
    <name type="scientific">Larinioides sclopetarius</name>
    <dbReference type="NCBI Taxonomy" id="280406"/>
    <lineage>
        <taxon>Eukaryota</taxon>
        <taxon>Metazoa</taxon>
        <taxon>Ecdysozoa</taxon>
        <taxon>Arthropoda</taxon>
        <taxon>Chelicerata</taxon>
        <taxon>Arachnida</taxon>
        <taxon>Araneae</taxon>
        <taxon>Araneomorphae</taxon>
        <taxon>Entelegynae</taxon>
        <taxon>Araneoidea</taxon>
        <taxon>Araneidae</taxon>
        <taxon>Larinioides</taxon>
    </lineage>
</organism>
<keyword evidence="4" id="KW-1185">Reference proteome</keyword>
<protein>
    <recommendedName>
        <fullName evidence="2">Tyrosine-protein kinase ephrin type A/B receptor-like domain-containing protein</fullName>
    </recommendedName>
</protein>
<dbReference type="InterPro" id="IPR011641">
    <property type="entry name" value="Tyr-kin_ephrin_A/B_rcpt-like"/>
</dbReference>
<dbReference type="SMART" id="SM01411">
    <property type="entry name" value="Ephrin_rec_like"/>
    <property type="match status" value="1"/>
</dbReference>
<feature type="domain" description="Tyrosine-protein kinase ephrin type A/B receptor-like" evidence="2">
    <location>
        <begin position="26"/>
        <end position="73"/>
    </location>
</feature>
<evidence type="ECO:0000256" key="1">
    <source>
        <dbReference type="SAM" id="Phobius"/>
    </source>
</evidence>
<evidence type="ECO:0000313" key="3">
    <source>
        <dbReference type="EMBL" id="CAL1276190.1"/>
    </source>
</evidence>
<gene>
    <name evidence="3" type="ORF">LARSCL_LOCUS8495</name>
</gene>
<sequence length="165" mass="18902">TVQTENGNCPPGYRIDQDRCYPCSPGSFTSGQETECFLCPRNFYMSKEAADSCWPCPEGTGTRNEGATSEDACQDFSYSDLKGGAGHDYKWYIIGILMIIFIIISWMIIAYLLIRYYCFERGKVISAEDGDFQMKSTTTDDRFLAKHITHEHFLDPNENIFDRYD</sequence>
<feature type="non-terminal residue" evidence="3">
    <location>
        <position position="1"/>
    </location>
</feature>
<dbReference type="InterPro" id="IPR009030">
    <property type="entry name" value="Growth_fac_rcpt_cys_sf"/>
</dbReference>
<dbReference type="Pfam" id="PF07699">
    <property type="entry name" value="Ephrin_rec_like"/>
    <property type="match status" value="1"/>
</dbReference>
<dbReference type="EMBL" id="CAXIEN010000091">
    <property type="protein sequence ID" value="CAL1276190.1"/>
    <property type="molecule type" value="Genomic_DNA"/>
</dbReference>
<dbReference type="Proteomes" id="UP001497382">
    <property type="component" value="Unassembled WGS sequence"/>
</dbReference>
<dbReference type="Gene3D" id="2.10.50.10">
    <property type="entry name" value="Tumor Necrosis Factor Receptor, subunit A, domain 2"/>
    <property type="match status" value="1"/>
</dbReference>
<proteinExistence type="predicted"/>
<evidence type="ECO:0000259" key="2">
    <source>
        <dbReference type="Pfam" id="PF07699"/>
    </source>
</evidence>
<accession>A0AAV1ZWF8</accession>